<feature type="transmembrane region" description="Helical" evidence="18">
    <location>
        <begin position="89"/>
        <end position="109"/>
    </location>
</feature>
<keyword evidence="15 18" id="KW-0496">Mitochondrion</keyword>
<organism evidence="20">
    <name type="scientific">Tingis cardui</name>
    <dbReference type="NCBI Taxonomy" id="1511256"/>
    <lineage>
        <taxon>Eukaryota</taxon>
        <taxon>Metazoa</taxon>
        <taxon>Ecdysozoa</taxon>
        <taxon>Arthropoda</taxon>
        <taxon>Hexapoda</taxon>
        <taxon>Insecta</taxon>
        <taxon>Pterygota</taxon>
        <taxon>Neoptera</taxon>
        <taxon>Paraneoptera</taxon>
        <taxon>Hemiptera</taxon>
        <taxon>Heteroptera</taxon>
        <taxon>Panheteroptera</taxon>
        <taxon>Cimicomorpha</taxon>
        <taxon>Tingidae</taxon>
        <taxon>Tingis</taxon>
    </lineage>
</organism>
<evidence type="ECO:0000256" key="17">
    <source>
        <dbReference type="ARBA" id="ARBA00049551"/>
    </source>
</evidence>
<dbReference type="GO" id="GO:0005743">
    <property type="term" value="C:mitochondrial inner membrane"/>
    <property type="evidence" value="ECO:0007669"/>
    <property type="project" value="UniProtKB-SubCell"/>
</dbReference>
<comment type="function">
    <text evidence="18">Core subunit of the mitochondrial membrane respiratory chain NADH dehydrogenase (Complex I) which catalyzes electron transfer from NADH through the respiratory chain, using ubiquinone as an electron acceptor. Essential for the catalytic activity and assembly of complex I.</text>
</comment>
<dbReference type="PANTHER" id="PTHR46552">
    <property type="entry name" value="NADH-UBIQUINONE OXIDOREDUCTASE CHAIN 2"/>
    <property type="match status" value="1"/>
</dbReference>
<dbReference type="InterPro" id="IPR050175">
    <property type="entry name" value="Complex_I_Subunit_2"/>
</dbReference>
<gene>
    <name evidence="20" type="primary">ND2</name>
</gene>
<feature type="transmembrane region" description="Helical" evidence="18">
    <location>
        <begin position="9"/>
        <end position="30"/>
    </location>
</feature>
<reference evidence="20" key="1">
    <citation type="journal article" date="2018" name="BMC Genomics">
        <title>Compositional and mutational rate heterogeneity in mitochondrial genomes and its effect on the phylogenetic inferences of Cimicomorpha (Hemiptera: Heteroptera).</title>
        <authorList>
            <person name="Yang H."/>
            <person name="Li T."/>
            <person name="Dang K."/>
            <person name="Bu W."/>
        </authorList>
    </citation>
    <scope>NUCLEOTIDE SEQUENCE</scope>
</reference>
<comment type="subcellular location">
    <subcellularLocation>
        <location evidence="2 18">Mitochondrion inner membrane</location>
        <topology evidence="2 18">Multi-pass membrane protein</topology>
    </subcellularLocation>
</comment>
<feature type="transmembrane region" description="Helical" evidence="18">
    <location>
        <begin position="143"/>
        <end position="161"/>
    </location>
</feature>
<keyword evidence="13 18" id="KW-0520">NAD</keyword>
<evidence type="ECO:0000256" key="13">
    <source>
        <dbReference type="ARBA" id="ARBA00023027"/>
    </source>
</evidence>
<evidence type="ECO:0000259" key="19">
    <source>
        <dbReference type="Pfam" id="PF00361"/>
    </source>
</evidence>
<protein>
    <recommendedName>
        <fullName evidence="5 18">NADH-ubiquinone oxidoreductase chain 2</fullName>
        <ecNumber evidence="4 18">7.1.1.2</ecNumber>
    </recommendedName>
</protein>
<evidence type="ECO:0000256" key="7">
    <source>
        <dbReference type="ARBA" id="ARBA00022660"/>
    </source>
</evidence>
<feature type="domain" description="NADH:quinone oxidoreductase/Mrp antiporter transmembrane" evidence="19">
    <location>
        <begin position="24"/>
        <end position="278"/>
    </location>
</feature>
<dbReference type="GO" id="GO:0006120">
    <property type="term" value="P:mitochondrial electron transport, NADH to ubiquinone"/>
    <property type="evidence" value="ECO:0007669"/>
    <property type="project" value="InterPro"/>
</dbReference>
<keyword evidence="16 18" id="KW-0472">Membrane</keyword>
<dbReference type="EMBL" id="MF351858">
    <property type="protein sequence ID" value="AWD31625.1"/>
    <property type="molecule type" value="Genomic_DNA"/>
</dbReference>
<dbReference type="RefSeq" id="YP_009488366.1">
    <property type="nucleotide sequence ID" value="NC_037836.1"/>
</dbReference>
<keyword evidence="8 18" id="KW-0812">Transmembrane</keyword>
<comment type="function">
    <text evidence="1">Core subunit of the mitochondrial membrane respiratory chain NADH dehydrogenase (Complex I) that is believed to belong to the minimal assembly required for catalysis. Complex I functions in the transfer of electrons from NADH to the respiratory chain. The immediate electron acceptor for the enzyme is believed to be ubiquinone.</text>
</comment>
<evidence type="ECO:0000256" key="15">
    <source>
        <dbReference type="ARBA" id="ARBA00023128"/>
    </source>
</evidence>
<dbReference type="InterPro" id="IPR001750">
    <property type="entry name" value="ND/Mrp_TM"/>
</dbReference>
<keyword evidence="14 18" id="KW-0830">Ubiquinone</keyword>
<evidence type="ECO:0000256" key="12">
    <source>
        <dbReference type="ARBA" id="ARBA00022989"/>
    </source>
</evidence>
<accession>A0A343WNP9</accession>
<dbReference type="GO" id="GO:0008137">
    <property type="term" value="F:NADH dehydrogenase (ubiquinone) activity"/>
    <property type="evidence" value="ECO:0007669"/>
    <property type="project" value="UniProtKB-EC"/>
</dbReference>
<geneLocation type="mitochondrion" evidence="20"/>
<evidence type="ECO:0000256" key="18">
    <source>
        <dbReference type="RuleBase" id="RU003403"/>
    </source>
</evidence>
<feature type="transmembrane region" description="Helical" evidence="18">
    <location>
        <begin position="192"/>
        <end position="210"/>
    </location>
</feature>
<feature type="transmembrane region" description="Helical" evidence="18">
    <location>
        <begin position="58"/>
        <end position="77"/>
    </location>
</feature>
<keyword evidence="7 18" id="KW-0679">Respiratory chain</keyword>
<dbReference type="InterPro" id="IPR003917">
    <property type="entry name" value="NADH_UbQ_OxRdtase_chain2"/>
</dbReference>
<dbReference type="GeneID" id="36944189"/>
<keyword evidence="10 18" id="KW-1278">Translocase</keyword>
<name>A0A343WNP9_9HEMI</name>
<keyword evidence="11 18" id="KW-0249">Electron transport</keyword>
<dbReference type="Pfam" id="PF00361">
    <property type="entry name" value="Proton_antipo_M"/>
    <property type="match status" value="1"/>
</dbReference>
<keyword evidence="9 18" id="KW-0999">Mitochondrion inner membrane</keyword>
<evidence type="ECO:0000256" key="9">
    <source>
        <dbReference type="ARBA" id="ARBA00022792"/>
    </source>
</evidence>
<sequence length="324" mass="37980">MYKFNKKILFLMLMIMSTIMIMSSTSWISMWVGMEINMMSTIPFISSVKSKEMSEKTMMYFMIQVLGSILLLTMVLIKNMLINMTINNMLITLSMMIKLGVPPFHMWMPEMFNKMSWMTIMVMITVQKINPLIVTMQVLEKNMLIPMIMIMSATIGSISGVNQVSLNKIMAFSSINHMSWIMMCMMMKNDSWMKYFIVYTMITATICVLFSKSMTFYINQLSNNSNTVNKIMMLVMMLNLGGMPPLPGFILKWMTMEYMVTSNMYSVMIMMLMSSMITLLFYMRLTYKNMMLSSMNIKFFIKKINNYSYTLFMMNMFMPLIMLI</sequence>
<evidence type="ECO:0000256" key="3">
    <source>
        <dbReference type="ARBA" id="ARBA00007012"/>
    </source>
</evidence>
<feature type="transmembrane region" description="Helical" evidence="18">
    <location>
        <begin position="304"/>
        <end position="323"/>
    </location>
</feature>
<comment type="catalytic activity">
    <reaction evidence="17 18">
        <text>a ubiquinone + NADH + 5 H(+)(in) = a ubiquinol + NAD(+) + 4 H(+)(out)</text>
        <dbReference type="Rhea" id="RHEA:29091"/>
        <dbReference type="Rhea" id="RHEA-COMP:9565"/>
        <dbReference type="Rhea" id="RHEA-COMP:9566"/>
        <dbReference type="ChEBI" id="CHEBI:15378"/>
        <dbReference type="ChEBI" id="CHEBI:16389"/>
        <dbReference type="ChEBI" id="CHEBI:17976"/>
        <dbReference type="ChEBI" id="CHEBI:57540"/>
        <dbReference type="ChEBI" id="CHEBI:57945"/>
        <dbReference type="EC" id="7.1.1.2"/>
    </reaction>
</comment>
<dbReference type="CTD" id="4536"/>
<feature type="transmembrane region" description="Helical" evidence="18">
    <location>
        <begin position="231"/>
        <end position="251"/>
    </location>
</feature>
<evidence type="ECO:0000256" key="10">
    <source>
        <dbReference type="ARBA" id="ARBA00022967"/>
    </source>
</evidence>
<evidence type="ECO:0000256" key="11">
    <source>
        <dbReference type="ARBA" id="ARBA00022982"/>
    </source>
</evidence>
<evidence type="ECO:0000256" key="6">
    <source>
        <dbReference type="ARBA" id="ARBA00022448"/>
    </source>
</evidence>
<evidence type="ECO:0000256" key="2">
    <source>
        <dbReference type="ARBA" id="ARBA00004448"/>
    </source>
</evidence>
<keyword evidence="12 18" id="KW-1133">Transmembrane helix</keyword>
<keyword evidence="6" id="KW-0813">Transport</keyword>
<comment type="similarity">
    <text evidence="3 18">Belongs to the complex I subunit 2 family.</text>
</comment>
<evidence type="ECO:0000256" key="1">
    <source>
        <dbReference type="ARBA" id="ARBA00003257"/>
    </source>
</evidence>
<dbReference type="AlphaFoldDB" id="A0A343WNP9"/>
<evidence type="ECO:0000313" key="20">
    <source>
        <dbReference type="EMBL" id="AWD31625.1"/>
    </source>
</evidence>
<dbReference type="PRINTS" id="PR01436">
    <property type="entry name" value="NADHDHGNASE2"/>
</dbReference>
<dbReference type="PANTHER" id="PTHR46552:SF1">
    <property type="entry name" value="NADH-UBIQUINONE OXIDOREDUCTASE CHAIN 2"/>
    <property type="match status" value="1"/>
</dbReference>
<dbReference type="EC" id="7.1.1.2" evidence="4 18"/>
<evidence type="ECO:0000256" key="4">
    <source>
        <dbReference type="ARBA" id="ARBA00012944"/>
    </source>
</evidence>
<evidence type="ECO:0000256" key="5">
    <source>
        <dbReference type="ARBA" id="ARBA00021008"/>
    </source>
</evidence>
<feature type="transmembrane region" description="Helical" evidence="18">
    <location>
        <begin position="263"/>
        <end position="283"/>
    </location>
</feature>
<proteinExistence type="inferred from homology"/>
<evidence type="ECO:0000256" key="8">
    <source>
        <dbReference type="ARBA" id="ARBA00022692"/>
    </source>
</evidence>
<evidence type="ECO:0000256" key="16">
    <source>
        <dbReference type="ARBA" id="ARBA00023136"/>
    </source>
</evidence>
<evidence type="ECO:0000256" key="14">
    <source>
        <dbReference type="ARBA" id="ARBA00023075"/>
    </source>
</evidence>